<evidence type="ECO:0000256" key="5">
    <source>
        <dbReference type="ARBA" id="ARBA00022989"/>
    </source>
</evidence>
<keyword evidence="6 7" id="KW-0472">Membrane</keyword>
<feature type="transmembrane region" description="Helical" evidence="8">
    <location>
        <begin position="438"/>
        <end position="456"/>
    </location>
</feature>
<feature type="transmembrane region" description="Helical" evidence="8">
    <location>
        <begin position="77"/>
        <end position="96"/>
    </location>
</feature>
<dbReference type="Proteomes" id="UP000479114">
    <property type="component" value="Chromosome"/>
</dbReference>
<evidence type="ECO:0000256" key="1">
    <source>
        <dbReference type="ARBA" id="ARBA00004651"/>
    </source>
</evidence>
<keyword evidence="7" id="KW-0808">Transferase</keyword>
<gene>
    <name evidence="9" type="ORF">GZH47_26015</name>
</gene>
<name>A0A6C0P6D6_9BACL</name>
<dbReference type="PIRSF" id="PIRSF016636">
    <property type="entry name" value="AlgI_DltB"/>
    <property type="match status" value="1"/>
</dbReference>
<organism evidence="9 10">
    <name type="scientific">Paenibacillus rhizovicinus</name>
    <dbReference type="NCBI Taxonomy" id="2704463"/>
    <lineage>
        <taxon>Bacteria</taxon>
        <taxon>Bacillati</taxon>
        <taxon>Bacillota</taxon>
        <taxon>Bacilli</taxon>
        <taxon>Bacillales</taxon>
        <taxon>Paenibacillaceae</taxon>
        <taxon>Paenibacillus</taxon>
    </lineage>
</organism>
<dbReference type="GO" id="GO:0042121">
    <property type="term" value="P:alginic acid biosynthetic process"/>
    <property type="evidence" value="ECO:0007669"/>
    <property type="project" value="InterPro"/>
</dbReference>
<keyword evidence="10" id="KW-1185">Reference proteome</keyword>
<feature type="transmembrane region" description="Helical" evidence="8">
    <location>
        <begin position="146"/>
        <end position="166"/>
    </location>
</feature>
<dbReference type="RefSeq" id="WP_162643908.1">
    <property type="nucleotide sequence ID" value="NZ_CP048286.1"/>
</dbReference>
<evidence type="ECO:0000256" key="8">
    <source>
        <dbReference type="SAM" id="Phobius"/>
    </source>
</evidence>
<feature type="transmembrane region" description="Helical" evidence="8">
    <location>
        <begin position="378"/>
        <end position="395"/>
    </location>
</feature>
<feature type="transmembrane region" description="Helical" evidence="8">
    <location>
        <begin position="46"/>
        <end position="65"/>
    </location>
</feature>
<evidence type="ECO:0000256" key="6">
    <source>
        <dbReference type="ARBA" id="ARBA00023136"/>
    </source>
</evidence>
<dbReference type="PANTHER" id="PTHR13285:SF18">
    <property type="entry name" value="PROTEIN-CYSTEINE N-PALMITOYLTRANSFERASE RASP"/>
    <property type="match status" value="1"/>
</dbReference>
<dbReference type="EMBL" id="CP048286">
    <property type="protein sequence ID" value="QHW33911.1"/>
    <property type="molecule type" value="Genomic_DNA"/>
</dbReference>
<dbReference type="Pfam" id="PF03062">
    <property type="entry name" value="MBOAT"/>
    <property type="match status" value="1"/>
</dbReference>
<dbReference type="PANTHER" id="PTHR13285">
    <property type="entry name" value="ACYLTRANSFERASE"/>
    <property type="match status" value="1"/>
</dbReference>
<protein>
    <submittedName>
        <fullName evidence="9">MBOAT family protein</fullName>
    </submittedName>
</protein>
<evidence type="ECO:0000256" key="7">
    <source>
        <dbReference type="PIRNR" id="PIRNR016636"/>
    </source>
</evidence>
<keyword evidence="4 8" id="KW-0812">Transmembrane</keyword>
<dbReference type="InterPro" id="IPR051085">
    <property type="entry name" value="MB_O-acyltransferase"/>
</dbReference>
<proteinExistence type="inferred from homology"/>
<feature type="transmembrane region" description="Helical" evidence="8">
    <location>
        <begin position="221"/>
        <end position="239"/>
    </location>
</feature>
<evidence type="ECO:0000256" key="4">
    <source>
        <dbReference type="ARBA" id="ARBA00022692"/>
    </source>
</evidence>
<dbReference type="GO" id="GO:0005886">
    <property type="term" value="C:plasma membrane"/>
    <property type="evidence" value="ECO:0007669"/>
    <property type="project" value="UniProtKB-SubCell"/>
</dbReference>
<keyword evidence="3 7" id="KW-1003">Cell membrane</keyword>
<evidence type="ECO:0000256" key="2">
    <source>
        <dbReference type="ARBA" id="ARBA00010323"/>
    </source>
</evidence>
<feature type="transmembrane region" description="Helical" evidence="8">
    <location>
        <begin position="309"/>
        <end position="334"/>
    </location>
</feature>
<accession>A0A6C0P6D6</accession>
<feature type="transmembrane region" description="Helical" evidence="8">
    <location>
        <begin position="354"/>
        <end position="371"/>
    </location>
</feature>
<dbReference type="AlphaFoldDB" id="A0A6C0P6D6"/>
<dbReference type="InterPro" id="IPR004299">
    <property type="entry name" value="MBOAT_fam"/>
</dbReference>
<dbReference type="PIRSF" id="PIRSF500217">
    <property type="entry name" value="AlgI"/>
    <property type="match status" value="1"/>
</dbReference>
<evidence type="ECO:0000256" key="3">
    <source>
        <dbReference type="ARBA" id="ARBA00022475"/>
    </source>
</evidence>
<keyword evidence="7" id="KW-0012">Acyltransferase</keyword>
<evidence type="ECO:0000313" key="9">
    <source>
        <dbReference type="EMBL" id="QHW33911.1"/>
    </source>
</evidence>
<dbReference type="InterPro" id="IPR024194">
    <property type="entry name" value="Ac/AlaTfrase_AlgI/DltB"/>
</dbReference>
<feature type="transmembrane region" description="Helical" evidence="8">
    <location>
        <begin position="116"/>
        <end position="134"/>
    </location>
</feature>
<comment type="similarity">
    <text evidence="2 7">Belongs to the membrane-bound acyltransferase family.</text>
</comment>
<sequence>MVFSSLIFLFQFLPAALLVYYLSPGRLRNVVLLITSLIFYAWGEPLYILLMMFATVFDYANGLLIEKYRSRKVIARTVLVGSLFGNLAILGFFKYAGFVIDNVNRLFHLHLQAADLPLPLGISFYTFQTMSYVIDVYRGKAQAQRNLITFGTFVAMFPQLVAGPIVKYADIAKQLLSRKMTLERFGSGAELFIRGLAKKVLLANNIGMLWTSVKEVPAEDLSVLSGWLGIAAFTLQIYFDFSGYSDMARGLARMLGFEFPANFHYPYVSRSVTEFWRRWHISLGSWFREYVYIPLGGNRMGIGKQLRNLFIVWFLTGFWHGASWNFIIWGLYFGVLVTVEKLFLLKWLQRLPRLASHCYTLLAVVIGWVWFEFDHLDAAWAFIGTMFSFSGHTWADRQALYDLSTNGYLLLLGAICATPLPSKWIARIEDGWRLAGSVLIPALYFVALALSTAYLVNESYNPFLYFRF</sequence>
<reference evidence="9 10" key="1">
    <citation type="submission" date="2020-02" db="EMBL/GenBank/DDBJ databases">
        <title>Paenibacillus sp. nov., isolated from rhizosphere soil of tomato.</title>
        <authorList>
            <person name="Weon H.-Y."/>
            <person name="Lee S.A."/>
        </authorList>
    </citation>
    <scope>NUCLEOTIDE SEQUENCE [LARGE SCALE GENOMIC DNA]</scope>
    <source>
        <strain evidence="9 10">14171R-81</strain>
    </source>
</reference>
<keyword evidence="5 8" id="KW-1133">Transmembrane helix</keyword>
<evidence type="ECO:0000313" key="10">
    <source>
        <dbReference type="Proteomes" id="UP000479114"/>
    </source>
</evidence>
<dbReference type="GO" id="GO:0016746">
    <property type="term" value="F:acyltransferase activity"/>
    <property type="evidence" value="ECO:0007669"/>
    <property type="project" value="UniProtKB-KW"/>
</dbReference>
<feature type="transmembrane region" description="Helical" evidence="8">
    <location>
        <begin position="407"/>
        <end position="426"/>
    </location>
</feature>
<dbReference type="KEGG" id="prz:GZH47_26015"/>
<dbReference type="InterPro" id="IPR028362">
    <property type="entry name" value="AlgI"/>
</dbReference>
<comment type="subcellular location">
    <subcellularLocation>
        <location evidence="1">Cell membrane</location>
        <topology evidence="1">Multi-pass membrane protein</topology>
    </subcellularLocation>
</comment>